<dbReference type="EMBL" id="HBEP01010900">
    <property type="protein sequence ID" value="CAD8479463.1"/>
    <property type="molecule type" value="Transcribed_RNA"/>
</dbReference>
<feature type="signal peptide" evidence="1">
    <location>
        <begin position="1"/>
        <end position="18"/>
    </location>
</feature>
<dbReference type="SMART" id="SM00228">
    <property type="entry name" value="PDZ"/>
    <property type="match status" value="1"/>
</dbReference>
<dbReference type="SUPFAM" id="SSF50156">
    <property type="entry name" value="PDZ domain-like"/>
    <property type="match status" value="1"/>
</dbReference>
<feature type="chain" id="PRO_5030809646" description="PDZ domain-containing protein" evidence="1">
    <location>
        <begin position="19"/>
        <end position="267"/>
    </location>
</feature>
<evidence type="ECO:0000259" key="2">
    <source>
        <dbReference type="PROSITE" id="PS50106"/>
    </source>
</evidence>
<dbReference type="InterPro" id="IPR001478">
    <property type="entry name" value="PDZ"/>
</dbReference>
<proteinExistence type="predicted"/>
<accession>A0A7S0HIV4</accession>
<evidence type="ECO:0000313" key="3">
    <source>
        <dbReference type="EMBL" id="CAD8479463.1"/>
    </source>
</evidence>
<feature type="domain" description="PDZ" evidence="2">
    <location>
        <begin position="62"/>
        <end position="135"/>
    </location>
</feature>
<reference evidence="3" key="1">
    <citation type="submission" date="2021-01" db="EMBL/GenBank/DDBJ databases">
        <authorList>
            <person name="Corre E."/>
            <person name="Pelletier E."/>
            <person name="Niang G."/>
            <person name="Scheremetjew M."/>
            <person name="Finn R."/>
            <person name="Kale V."/>
            <person name="Holt S."/>
            <person name="Cochrane G."/>
            <person name="Meng A."/>
            <person name="Brown T."/>
            <person name="Cohen L."/>
        </authorList>
    </citation>
    <scope>NUCLEOTIDE SEQUENCE</scope>
    <source>
        <strain evidence="3">CCMP1374</strain>
    </source>
</reference>
<sequence>MPHCRALLLLLCLSPVASLQLSGVLGHNVLLSTAPRPTLRSCKPPRMQQRWGPVDLTLSKPLGLVLEEFGGGGTAGVVVVSLVEGGAAEESGDVQPGDRLSRVDGADVSKLDFDAVMEALVAAPETLTLRLSRKLPARGDDNAPLDVVANLANQLAKGPPSDAVKIDKVVRQARVVLRERLASESGLRTELGEFLRIETIVGAGVQKDGSVKVRFFGIFSTDGASFSSYSCNISATGRVDDDGAVSIVTLECAKDEGWGRTIGVVRE</sequence>
<dbReference type="InterPro" id="IPR036034">
    <property type="entry name" value="PDZ_sf"/>
</dbReference>
<dbReference type="PROSITE" id="PS50106">
    <property type="entry name" value="PDZ"/>
    <property type="match status" value="1"/>
</dbReference>
<gene>
    <name evidence="3" type="ORF">PANT1444_LOCUS6149</name>
</gene>
<organism evidence="3">
    <name type="scientific">Phaeocystis antarctica</name>
    <dbReference type="NCBI Taxonomy" id="33657"/>
    <lineage>
        <taxon>Eukaryota</taxon>
        <taxon>Haptista</taxon>
        <taxon>Haptophyta</taxon>
        <taxon>Prymnesiophyceae</taxon>
        <taxon>Phaeocystales</taxon>
        <taxon>Phaeocystaceae</taxon>
        <taxon>Phaeocystis</taxon>
    </lineage>
</organism>
<dbReference type="Gene3D" id="2.30.42.10">
    <property type="match status" value="1"/>
</dbReference>
<dbReference type="CDD" id="cd00136">
    <property type="entry name" value="PDZ_canonical"/>
    <property type="match status" value="1"/>
</dbReference>
<name>A0A7S0HIV4_9EUKA</name>
<evidence type="ECO:0000256" key="1">
    <source>
        <dbReference type="SAM" id="SignalP"/>
    </source>
</evidence>
<protein>
    <recommendedName>
        <fullName evidence="2">PDZ domain-containing protein</fullName>
    </recommendedName>
</protein>
<dbReference type="AlphaFoldDB" id="A0A7S0HIV4"/>
<keyword evidence="1" id="KW-0732">Signal</keyword>
<dbReference type="Pfam" id="PF00595">
    <property type="entry name" value="PDZ"/>
    <property type="match status" value="1"/>
</dbReference>